<protein>
    <submittedName>
        <fullName evidence="1">Uncharacterized protein</fullName>
    </submittedName>
</protein>
<sequence length="55" mass="6570">MNKTTSNHDRFWCFQKIEGNWDCSRYKYVQQLKLSVKLSIAPLDRRAGFGLKINY</sequence>
<dbReference type="EMBL" id="UINC01194908">
    <property type="protein sequence ID" value="SVE11225.1"/>
    <property type="molecule type" value="Genomic_DNA"/>
</dbReference>
<accession>A0A383AVL5</accession>
<proteinExistence type="predicted"/>
<dbReference type="AlphaFoldDB" id="A0A383AVL5"/>
<organism evidence="1">
    <name type="scientific">marine metagenome</name>
    <dbReference type="NCBI Taxonomy" id="408172"/>
    <lineage>
        <taxon>unclassified sequences</taxon>
        <taxon>metagenomes</taxon>
        <taxon>ecological metagenomes</taxon>
    </lineage>
</organism>
<reference evidence="1" key="1">
    <citation type="submission" date="2018-05" db="EMBL/GenBank/DDBJ databases">
        <authorList>
            <person name="Lanie J.A."/>
            <person name="Ng W.-L."/>
            <person name="Kazmierczak K.M."/>
            <person name="Andrzejewski T.M."/>
            <person name="Davidsen T.M."/>
            <person name="Wayne K.J."/>
            <person name="Tettelin H."/>
            <person name="Glass J.I."/>
            <person name="Rusch D."/>
            <person name="Podicherti R."/>
            <person name="Tsui H.-C.T."/>
            <person name="Winkler M.E."/>
        </authorList>
    </citation>
    <scope>NUCLEOTIDE SEQUENCE</scope>
</reference>
<name>A0A383AVL5_9ZZZZ</name>
<gene>
    <name evidence="1" type="ORF">METZ01_LOCUS464079</name>
</gene>
<evidence type="ECO:0000313" key="1">
    <source>
        <dbReference type="EMBL" id="SVE11225.1"/>
    </source>
</evidence>